<dbReference type="STRING" id="767770.A0A1L9MUM8"/>
<reference evidence="11" key="1">
    <citation type="journal article" date="2017" name="Genome Biol.">
        <title>Comparative genomics reveals high biological diversity and specific adaptations in the industrially and medically important fungal genus Aspergillus.</title>
        <authorList>
            <person name="de Vries R.P."/>
            <person name="Riley R."/>
            <person name="Wiebenga A."/>
            <person name="Aguilar-Osorio G."/>
            <person name="Amillis S."/>
            <person name="Uchima C.A."/>
            <person name="Anderluh G."/>
            <person name="Asadollahi M."/>
            <person name="Askin M."/>
            <person name="Barry K."/>
            <person name="Battaglia E."/>
            <person name="Bayram O."/>
            <person name="Benocci T."/>
            <person name="Braus-Stromeyer S.A."/>
            <person name="Caldana C."/>
            <person name="Canovas D."/>
            <person name="Cerqueira G.C."/>
            <person name="Chen F."/>
            <person name="Chen W."/>
            <person name="Choi C."/>
            <person name="Clum A."/>
            <person name="Dos Santos R.A."/>
            <person name="Damasio A.R."/>
            <person name="Diallinas G."/>
            <person name="Emri T."/>
            <person name="Fekete E."/>
            <person name="Flipphi M."/>
            <person name="Freyberg S."/>
            <person name="Gallo A."/>
            <person name="Gournas C."/>
            <person name="Habgood R."/>
            <person name="Hainaut M."/>
            <person name="Harispe M.L."/>
            <person name="Henrissat B."/>
            <person name="Hilden K.S."/>
            <person name="Hope R."/>
            <person name="Hossain A."/>
            <person name="Karabika E."/>
            <person name="Karaffa L."/>
            <person name="Karanyi Z."/>
            <person name="Krasevec N."/>
            <person name="Kuo A."/>
            <person name="Kusch H."/>
            <person name="LaButti K."/>
            <person name="Lagendijk E.L."/>
            <person name="Lapidus A."/>
            <person name="Levasseur A."/>
            <person name="Lindquist E."/>
            <person name="Lipzen A."/>
            <person name="Logrieco A.F."/>
            <person name="MacCabe A."/>
            <person name="Maekelae M.R."/>
            <person name="Malavazi I."/>
            <person name="Melin P."/>
            <person name="Meyer V."/>
            <person name="Mielnichuk N."/>
            <person name="Miskei M."/>
            <person name="Molnar A.P."/>
            <person name="Mule G."/>
            <person name="Ngan C.Y."/>
            <person name="Orejas M."/>
            <person name="Orosz E."/>
            <person name="Ouedraogo J.P."/>
            <person name="Overkamp K.M."/>
            <person name="Park H.-S."/>
            <person name="Perrone G."/>
            <person name="Piumi F."/>
            <person name="Punt P.J."/>
            <person name="Ram A.F."/>
            <person name="Ramon A."/>
            <person name="Rauscher S."/>
            <person name="Record E."/>
            <person name="Riano-Pachon D.M."/>
            <person name="Robert V."/>
            <person name="Roehrig J."/>
            <person name="Ruller R."/>
            <person name="Salamov A."/>
            <person name="Salih N.S."/>
            <person name="Samson R.A."/>
            <person name="Sandor E."/>
            <person name="Sanguinetti M."/>
            <person name="Schuetze T."/>
            <person name="Sepcic K."/>
            <person name="Shelest E."/>
            <person name="Sherlock G."/>
            <person name="Sophianopoulou V."/>
            <person name="Squina F.M."/>
            <person name="Sun H."/>
            <person name="Susca A."/>
            <person name="Todd R.B."/>
            <person name="Tsang A."/>
            <person name="Unkles S.E."/>
            <person name="van de Wiele N."/>
            <person name="van Rossen-Uffink D."/>
            <person name="Oliveira J.V."/>
            <person name="Vesth T.C."/>
            <person name="Visser J."/>
            <person name="Yu J.-H."/>
            <person name="Zhou M."/>
            <person name="Andersen M.R."/>
            <person name="Archer D.B."/>
            <person name="Baker S.E."/>
            <person name="Benoit I."/>
            <person name="Brakhage A.A."/>
            <person name="Braus G.H."/>
            <person name="Fischer R."/>
            <person name="Frisvad J.C."/>
            <person name="Goldman G.H."/>
            <person name="Houbraken J."/>
            <person name="Oakley B."/>
            <person name="Pocsi I."/>
            <person name="Scazzocchio C."/>
            <person name="Seiboth B."/>
            <person name="vanKuyk P.A."/>
            <person name="Wortman J."/>
            <person name="Dyer P.S."/>
            <person name="Grigoriev I.V."/>
        </authorList>
    </citation>
    <scope>NUCLEOTIDE SEQUENCE [LARGE SCALE GENOMIC DNA]</scope>
    <source>
        <strain evidence="11">CBS 134.48</strain>
    </source>
</reference>
<keyword evidence="6 9" id="KW-0418">Kinase</keyword>
<keyword evidence="11" id="KW-1185">Reference proteome</keyword>
<dbReference type="GO" id="GO:0005737">
    <property type="term" value="C:cytoplasm"/>
    <property type="evidence" value="ECO:0007669"/>
    <property type="project" value="TreeGrafter"/>
</dbReference>
<dbReference type="NCBIfam" id="TIGR01313">
    <property type="entry name" value="therm_gnt_kin"/>
    <property type="match status" value="1"/>
</dbReference>
<dbReference type="Pfam" id="PF13238">
    <property type="entry name" value="AAA_18"/>
    <property type="match status" value="1"/>
</dbReference>
<evidence type="ECO:0000313" key="10">
    <source>
        <dbReference type="EMBL" id="OJI80759.1"/>
    </source>
</evidence>
<sequence>MPLALNAQSSLIPCELPEEHSLIHTQLQHIWVVTGPAGCGKTTICEYLRHSLGVPFLEGDDYHPESNKDKMRNGVPFADEDRWDWLIALREATLQALSPSQRNNFHPPKSVIVSCSALKEKYREVMRIAVYGSSQIKIHFIYLKVSEVTLLQRVNLREGHYMKSNMVRSQLQALEEPQKSEWDVTTINVEGSAQQVQRHVLSLVCSGITKGSKSV</sequence>
<evidence type="ECO:0000256" key="2">
    <source>
        <dbReference type="ARBA" id="ARBA00008420"/>
    </source>
</evidence>
<evidence type="ECO:0000256" key="9">
    <source>
        <dbReference type="RuleBase" id="RU363066"/>
    </source>
</evidence>
<dbReference type="InterPro" id="IPR027417">
    <property type="entry name" value="P-loop_NTPase"/>
</dbReference>
<dbReference type="EMBL" id="KV878206">
    <property type="protein sequence ID" value="OJI80759.1"/>
    <property type="molecule type" value="Genomic_DNA"/>
</dbReference>
<dbReference type="OMA" id="YEGDDYH"/>
<dbReference type="PANTHER" id="PTHR43442:SF3">
    <property type="entry name" value="GLUCONOKINASE-RELATED"/>
    <property type="match status" value="1"/>
</dbReference>
<dbReference type="SUPFAM" id="SSF52540">
    <property type="entry name" value="P-loop containing nucleoside triphosphate hydrolases"/>
    <property type="match status" value="1"/>
</dbReference>
<dbReference type="Proteomes" id="UP000184304">
    <property type="component" value="Unassembled WGS sequence"/>
</dbReference>
<dbReference type="PANTHER" id="PTHR43442">
    <property type="entry name" value="GLUCONOKINASE-RELATED"/>
    <property type="match status" value="1"/>
</dbReference>
<proteinExistence type="inferred from homology"/>
<evidence type="ECO:0000256" key="8">
    <source>
        <dbReference type="ARBA" id="ARBA00048090"/>
    </source>
</evidence>
<dbReference type="VEuPathDB" id="FungiDB:ASPTUDRAFT_152362"/>
<dbReference type="EC" id="2.7.1.12" evidence="3 9"/>
<evidence type="ECO:0000256" key="4">
    <source>
        <dbReference type="ARBA" id="ARBA00022679"/>
    </source>
</evidence>
<dbReference type="CDD" id="cd02021">
    <property type="entry name" value="GntK"/>
    <property type="match status" value="1"/>
</dbReference>
<keyword evidence="5 9" id="KW-0547">Nucleotide-binding</keyword>
<comment type="pathway">
    <text evidence="1 9">Carbohydrate acid metabolism; D-gluconate degradation.</text>
</comment>
<organism evidence="10 11">
    <name type="scientific">Aspergillus tubingensis (strain CBS 134.48)</name>
    <dbReference type="NCBI Taxonomy" id="767770"/>
    <lineage>
        <taxon>Eukaryota</taxon>
        <taxon>Fungi</taxon>
        <taxon>Dikarya</taxon>
        <taxon>Ascomycota</taxon>
        <taxon>Pezizomycotina</taxon>
        <taxon>Eurotiomycetes</taxon>
        <taxon>Eurotiomycetidae</taxon>
        <taxon>Eurotiales</taxon>
        <taxon>Aspergillaceae</taxon>
        <taxon>Aspergillus</taxon>
        <taxon>Aspergillus subgen. Circumdati</taxon>
    </lineage>
</organism>
<evidence type="ECO:0000256" key="5">
    <source>
        <dbReference type="ARBA" id="ARBA00022741"/>
    </source>
</evidence>
<dbReference type="OrthoDB" id="275177at2759"/>
<evidence type="ECO:0000256" key="6">
    <source>
        <dbReference type="ARBA" id="ARBA00022777"/>
    </source>
</evidence>
<comment type="catalytic activity">
    <reaction evidence="8 9">
        <text>D-gluconate + ATP = 6-phospho-D-gluconate + ADP + H(+)</text>
        <dbReference type="Rhea" id="RHEA:19433"/>
        <dbReference type="ChEBI" id="CHEBI:15378"/>
        <dbReference type="ChEBI" id="CHEBI:18391"/>
        <dbReference type="ChEBI" id="CHEBI:30616"/>
        <dbReference type="ChEBI" id="CHEBI:58759"/>
        <dbReference type="ChEBI" id="CHEBI:456216"/>
        <dbReference type="EC" id="2.7.1.12"/>
    </reaction>
</comment>
<dbReference type="GO" id="GO:0005975">
    <property type="term" value="P:carbohydrate metabolic process"/>
    <property type="evidence" value="ECO:0007669"/>
    <property type="project" value="InterPro"/>
</dbReference>
<dbReference type="Gene3D" id="3.40.50.300">
    <property type="entry name" value="P-loop containing nucleotide triphosphate hydrolases"/>
    <property type="match status" value="1"/>
</dbReference>
<gene>
    <name evidence="10" type="ORF">ASPTUDRAFT_152362</name>
</gene>
<dbReference type="InterPro" id="IPR006001">
    <property type="entry name" value="Therm_gnt_kin"/>
</dbReference>
<name>A0A1L9MUM8_ASPTC</name>
<evidence type="ECO:0000256" key="3">
    <source>
        <dbReference type="ARBA" id="ARBA00012054"/>
    </source>
</evidence>
<evidence type="ECO:0000313" key="11">
    <source>
        <dbReference type="Proteomes" id="UP000184304"/>
    </source>
</evidence>
<evidence type="ECO:0000256" key="7">
    <source>
        <dbReference type="ARBA" id="ARBA00022840"/>
    </source>
</evidence>
<dbReference type="GO" id="GO:0005524">
    <property type="term" value="F:ATP binding"/>
    <property type="evidence" value="ECO:0007669"/>
    <property type="project" value="UniProtKB-KW"/>
</dbReference>
<evidence type="ECO:0000256" key="1">
    <source>
        <dbReference type="ARBA" id="ARBA00004875"/>
    </source>
</evidence>
<keyword evidence="7 9" id="KW-0067">ATP-binding</keyword>
<accession>A0A1L9MUM8</accession>
<dbReference type="FunFam" id="3.40.50.300:FF:001607">
    <property type="entry name" value="Gluconokinase"/>
    <property type="match status" value="1"/>
</dbReference>
<dbReference type="AlphaFoldDB" id="A0A1L9MUM8"/>
<comment type="similarity">
    <text evidence="2 9">Belongs to the gluconokinase GntK/GntV family.</text>
</comment>
<dbReference type="UniPathway" id="UPA00792"/>
<dbReference type="GO" id="GO:0046316">
    <property type="term" value="F:gluconokinase activity"/>
    <property type="evidence" value="ECO:0007669"/>
    <property type="project" value="UniProtKB-EC"/>
</dbReference>
<protein>
    <recommendedName>
        <fullName evidence="3 9">Gluconokinase</fullName>
        <ecNumber evidence="3 9">2.7.1.12</ecNumber>
    </recommendedName>
</protein>
<keyword evidence="4 9" id="KW-0808">Transferase</keyword>